<evidence type="ECO:0000256" key="1">
    <source>
        <dbReference type="SAM" id="MobiDB-lite"/>
    </source>
</evidence>
<feature type="compositionally biased region" description="Basic and acidic residues" evidence="1">
    <location>
        <begin position="319"/>
        <end position="328"/>
    </location>
</feature>
<accession>A0A409WXG1</accession>
<reference evidence="2 3" key="1">
    <citation type="journal article" date="2018" name="Evol. Lett.">
        <title>Horizontal gene cluster transfer increased hallucinogenic mushroom diversity.</title>
        <authorList>
            <person name="Reynolds H.T."/>
            <person name="Vijayakumar V."/>
            <person name="Gluck-Thaler E."/>
            <person name="Korotkin H.B."/>
            <person name="Matheny P.B."/>
            <person name="Slot J.C."/>
        </authorList>
    </citation>
    <scope>NUCLEOTIDE SEQUENCE [LARGE SCALE GENOMIC DNA]</scope>
    <source>
        <strain evidence="2 3">2631</strain>
    </source>
</reference>
<feature type="compositionally biased region" description="Polar residues" evidence="1">
    <location>
        <begin position="290"/>
        <end position="300"/>
    </location>
</feature>
<gene>
    <name evidence="2" type="ORF">CVT25_005355</name>
</gene>
<dbReference type="OrthoDB" id="3252634at2759"/>
<organism evidence="2 3">
    <name type="scientific">Psilocybe cyanescens</name>
    <dbReference type="NCBI Taxonomy" id="93625"/>
    <lineage>
        <taxon>Eukaryota</taxon>
        <taxon>Fungi</taxon>
        <taxon>Dikarya</taxon>
        <taxon>Basidiomycota</taxon>
        <taxon>Agaricomycotina</taxon>
        <taxon>Agaricomycetes</taxon>
        <taxon>Agaricomycetidae</taxon>
        <taxon>Agaricales</taxon>
        <taxon>Agaricineae</taxon>
        <taxon>Strophariaceae</taxon>
        <taxon>Psilocybe</taxon>
    </lineage>
</organism>
<comment type="caution">
    <text evidence="2">The sequence shown here is derived from an EMBL/GenBank/DDBJ whole genome shotgun (WGS) entry which is preliminary data.</text>
</comment>
<dbReference type="Proteomes" id="UP000283269">
    <property type="component" value="Unassembled WGS sequence"/>
</dbReference>
<dbReference type="AlphaFoldDB" id="A0A409WXG1"/>
<dbReference type="InParanoid" id="A0A409WXG1"/>
<feature type="region of interest" description="Disordered" evidence="1">
    <location>
        <begin position="417"/>
        <end position="437"/>
    </location>
</feature>
<evidence type="ECO:0008006" key="4">
    <source>
        <dbReference type="Google" id="ProtNLM"/>
    </source>
</evidence>
<name>A0A409WXG1_PSICY</name>
<feature type="non-terminal residue" evidence="2">
    <location>
        <position position="1"/>
    </location>
</feature>
<sequence length="437" mass="48484">PLSTDKKAHATRLLDVEVADIWETLPSFSDNNKTYLDFKTDVLALYPDAAVDQKYTMADLDLLIGTQQHLGINNMSELAIYHHQFIVVTTFLINKGIISITEHPAIPYEVKDVFTAASWVLQGTIQGIIQPQSILPTQLAIVAPPPSDSIKTENLSSILTEFTKSIVEALSQANQRSTSGSSYPHSGGTSCNFCGKEHFIRECDLVGEYIRAGKCKRNTEGKVVLPSGSFVLRDIKGNFLKDRIDEWHRQNPNQWPWVRLLDTEDQIASLQAELFNLKSKQRGFTPVIQTRGQKAQNNNVEPEDEPTPQPLPPTNPIETPEHPFRNAKDATYAPPRDQNIGALPPKTQPAKKPEPAYKPLPPIYDSTIAEAVYQLCASYREVTTSRRQPNNLETVQVGTFETGTEGNNVPEVPEQTIPKAATQTQSPPLGTTIIPDI</sequence>
<dbReference type="STRING" id="93625.A0A409WXG1"/>
<dbReference type="EMBL" id="NHYD01003037">
    <property type="protein sequence ID" value="PPQ83182.1"/>
    <property type="molecule type" value="Genomic_DNA"/>
</dbReference>
<keyword evidence="3" id="KW-1185">Reference proteome</keyword>
<proteinExistence type="predicted"/>
<feature type="region of interest" description="Disordered" evidence="1">
    <location>
        <begin position="290"/>
        <end position="354"/>
    </location>
</feature>
<evidence type="ECO:0000313" key="2">
    <source>
        <dbReference type="EMBL" id="PPQ83182.1"/>
    </source>
</evidence>
<evidence type="ECO:0000313" key="3">
    <source>
        <dbReference type="Proteomes" id="UP000283269"/>
    </source>
</evidence>
<protein>
    <recommendedName>
        <fullName evidence="4">CCHC-type domain-containing protein</fullName>
    </recommendedName>
</protein>